<keyword evidence="2 10" id="KW-0813">Transport</keyword>
<evidence type="ECO:0000259" key="14">
    <source>
        <dbReference type="Pfam" id="PF07715"/>
    </source>
</evidence>
<dbReference type="Pfam" id="PF13715">
    <property type="entry name" value="CarbopepD_reg_2"/>
    <property type="match status" value="1"/>
</dbReference>
<evidence type="ECO:0000256" key="5">
    <source>
        <dbReference type="ARBA" id="ARBA00022729"/>
    </source>
</evidence>
<keyword evidence="7 10" id="KW-0472">Membrane</keyword>
<dbReference type="RefSeq" id="WP_157305528.1">
    <property type="nucleotide sequence ID" value="NZ_WRXN01000002.1"/>
</dbReference>
<gene>
    <name evidence="15" type="ORF">GO493_07555</name>
</gene>
<dbReference type="PROSITE" id="PS52016">
    <property type="entry name" value="TONB_DEPENDENT_REC_3"/>
    <property type="match status" value="1"/>
</dbReference>
<comment type="similarity">
    <text evidence="10 11">Belongs to the TonB-dependent receptor family.</text>
</comment>
<dbReference type="PANTHER" id="PTHR30069:SF29">
    <property type="entry name" value="HEMOGLOBIN AND HEMOGLOBIN-HAPTOGLOBIN-BINDING PROTEIN 1-RELATED"/>
    <property type="match status" value="1"/>
</dbReference>
<dbReference type="Proteomes" id="UP000461730">
    <property type="component" value="Unassembled WGS sequence"/>
</dbReference>
<dbReference type="GO" id="GO:0015344">
    <property type="term" value="F:siderophore uptake transmembrane transporter activity"/>
    <property type="evidence" value="ECO:0007669"/>
    <property type="project" value="TreeGrafter"/>
</dbReference>
<feature type="domain" description="TonB-dependent receptor plug" evidence="14">
    <location>
        <begin position="125"/>
        <end position="233"/>
    </location>
</feature>
<evidence type="ECO:0000256" key="8">
    <source>
        <dbReference type="ARBA" id="ARBA00023170"/>
    </source>
</evidence>
<dbReference type="EMBL" id="WRXN01000002">
    <property type="protein sequence ID" value="MVT08113.1"/>
    <property type="molecule type" value="Genomic_DNA"/>
</dbReference>
<keyword evidence="5 12" id="KW-0732">Signal</keyword>
<keyword evidence="9 10" id="KW-0998">Cell outer membrane</keyword>
<organism evidence="15 16">
    <name type="scientific">Chitinophaga tropicalis</name>
    <dbReference type="NCBI Taxonomy" id="2683588"/>
    <lineage>
        <taxon>Bacteria</taxon>
        <taxon>Pseudomonadati</taxon>
        <taxon>Bacteroidota</taxon>
        <taxon>Chitinophagia</taxon>
        <taxon>Chitinophagales</taxon>
        <taxon>Chitinophagaceae</taxon>
        <taxon>Chitinophaga</taxon>
    </lineage>
</organism>
<dbReference type="PANTHER" id="PTHR30069">
    <property type="entry name" value="TONB-DEPENDENT OUTER MEMBRANE RECEPTOR"/>
    <property type="match status" value="1"/>
</dbReference>
<dbReference type="Gene3D" id="2.170.130.10">
    <property type="entry name" value="TonB-dependent receptor, plug domain"/>
    <property type="match status" value="1"/>
</dbReference>
<evidence type="ECO:0000256" key="4">
    <source>
        <dbReference type="ARBA" id="ARBA00022692"/>
    </source>
</evidence>
<dbReference type="Pfam" id="PF07715">
    <property type="entry name" value="Plug"/>
    <property type="match status" value="1"/>
</dbReference>
<dbReference type="Gene3D" id="2.40.170.20">
    <property type="entry name" value="TonB-dependent receptor, beta-barrel domain"/>
    <property type="match status" value="1"/>
</dbReference>
<feature type="chain" id="PRO_5029900630" evidence="12">
    <location>
        <begin position="28"/>
        <end position="920"/>
    </location>
</feature>
<dbReference type="InterPro" id="IPR008969">
    <property type="entry name" value="CarboxyPept-like_regulatory"/>
</dbReference>
<dbReference type="GO" id="GO:0044718">
    <property type="term" value="P:siderophore transmembrane transport"/>
    <property type="evidence" value="ECO:0007669"/>
    <property type="project" value="TreeGrafter"/>
</dbReference>
<sequence>MKNCLQLILTCLCTLFLLFSTSAVVYGQQQTITGTVTNKTTGEPLAGVSVSIKGTLAGTITDGSGNFKFNTSRSFPFSIVFSSVGFTSQDVQITSASPLTVLLAPTDILGEEVVIAASRVSQSILESPVSIEKLNTTAIRESPTPSFYDALPSLKGVESSVQSLTFRTITTRGFNTNGNTRFNQLVDGMDNQAPGLNFSVGNIVGMSELDVASVELLPGASSALYGAGGMNGTLLMTSKSPFEYQGLSMKLQAGINHLGKVQQNNVGFIPDVTARYAKALGKFAFKLNFGFMQADDWQAVDSTNFDRLNLRTKAGFSHATDPNYDGVNVYGDEITTTFGATAGLLNGVAVSRTGYREKDLVDYNTRSIKTGAAFHYKFTDNIEAIVQGNWGTGTTVYTGSDRYSLRKFNVGQYKLELRGKQYFVRAYTTQERSGDAYNATALGTLLNETYNPSVVRDANGNVTGGWFAEYATVYNQARAGIFPGAPGAKTDAQAHAIARAYADRNRLTPGSAPFNTAKDAITSRYIGFGTNRNGAKFNDKTNLYHYEGFYDFTQHIKVLEVQAGASWRRYSLNSDGTIFDDADGTIPIDEYGAYLQVGKKLVKDRIKLTASVRYDKNENFDGRFTPRISGVFTVAPRHNIRLSFQTAYRNPTNQDQYIDLPIRANTRLIGGLPEILTKYDLYNTKGYTQASVQRYAATGDPTQLQLHTFGKFRPESVKAYEVGYKGLINNRLLIDAYYYYSSYTNFLSYLVLLQPTQPLAQDPSLSRANIFATYVNNPADVVAQGGALGLDYLINTWTVSGNFSYNDLTKDSGDGLDNSFNTPKYRFNIGLSNRNVYKNIGFNVMWRWQDSFVWNSSFVRGAVPAYSTIDAQVNYKMPRIKTTVKVGGSNITNHYFQTSYGNPKAGGIYYVALLFEDLLR</sequence>
<dbReference type="Pfam" id="PF00593">
    <property type="entry name" value="TonB_dep_Rec_b-barrel"/>
    <property type="match status" value="1"/>
</dbReference>
<comment type="caution">
    <text evidence="15">The sequence shown here is derived from an EMBL/GenBank/DDBJ whole genome shotgun (WGS) entry which is preliminary data.</text>
</comment>
<evidence type="ECO:0000313" key="16">
    <source>
        <dbReference type="Proteomes" id="UP000461730"/>
    </source>
</evidence>
<evidence type="ECO:0000256" key="9">
    <source>
        <dbReference type="ARBA" id="ARBA00023237"/>
    </source>
</evidence>
<dbReference type="GO" id="GO:0009279">
    <property type="term" value="C:cell outer membrane"/>
    <property type="evidence" value="ECO:0007669"/>
    <property type="project" value="UniProtKB-SubCell"/>
</dbReference>
<dbReference type="SUPFAM" id="SSF49464">
    <property type="entry name" value="Carboxypeptidase regulatory domain-like"/>
    <property type="match status" value="1"/>
</dbReference>
<accession>A0A7K1U195</accession>
<reference evidence="15 16" key="1">
    <citation type="submission" date="2019-12" db="EMBL/GenBank/DDBJ databases">
        <title>Chitinophaga sp. strain ysch24 (GDMCC 1.1355), whole genome shotgun sequence.</title>
        <authorList>
            <person name="Zhang X."/>
        </authorList>
    </citation>
    <scope>NUCLEOTIDE SEQUENCE [LARGE SCALE GENOMIC DNA]</scope>
    <source>
        <strain evidence="16">ysch24</strain>
    </source>
</reference>
<dbReference type="Gene3D" id="2.60.40.1120">
    <property type="entry name" value="Carboxypeptidase-like, regulatory domain"/>
    <property type="match status" value="1"/>
</dbReference>
<evidence type="ECO:0000313" key="15">
    <source>
        <dbReference type="EMBL" id="MVT08113.1"/>
    </source>
</evidence>
<dbReference type="InterPro" id="IPR000531">
    <property type="entry name" value="Beta-barrel_TonB"/>
</dbReference>
<dbReference type="SUPFAM" id="SSF56935">
    <property type="entry name" value="Porins"/>
    <property type="match status" value="1"/>
</dbReference>
<evidence type="ECO:0000256" key="2">
    <source>
        <dbReference type="ARBA" id="ARBA00022448"/>
    </source>
</evidence>
<evidence type="ECO:0000256" key="3">
    <source>
        <dbReference type="ARBA" id="ARBA00022452"/>
    </source>
</evidence>
<dbReference type="InterPro" id="IPR039426">
    <property type="entry name" value="TonB-dep_rcpt-like"/>
</dbReference>
<keyword evidence="8 15" id="KW-0675">Receptor</keyword>
<name>A0A7K1U195_9BACT</name>
<keyword evidence="3 10" id="KW-1134">Transmembrane beta strand</keyword>
<keyword evidence="6 11" id="KW-0798">TonB box</keyword>
<dbReference type="InterPro" id="IPR012910">
    <property type="entry name" value="Plug_dom"/>
</dbReference>
<keyword evidence="16" id="KW-1185">Reference proteome</keyword>
<evidence type="ECO:0000256" key="7">
    <source>
        <dbReference type="ARBA" id="ARBA00023136"/>
    </source>
</evidence>
<evidence type="ECO:0000256" key="12">
    <source>
        <dbReference type="SAM" id="SignalP"/>
    </source>
</evidence>
<protein>
    <submittedName>
        <fullName evidence="15">TonB-dependent receptor plug domain-containing protein</fullName>
    </submittedName>
</protein>
<proteinExistence type="inferred from homology"/>
<dbReference type="AlphaFoldDB" id="A0A7K1U195"/>
<dbReference type="InterPro" id="IPR036942">
    <property type="entry name" value="Beta-barrel_TonB_sf"/>
</dbReference>
<evidence type="ECO:0000256" key="1">
    <source>
        <dbReference type="ARBA" id="ARBA00004571"/>
    </source>
</evidence>
<evidence type="ECO:0000256" key="6">
    <source>
        <dbReference type="ARBA" id="ARBA00023077"/>
    </source>
</evidence>
<feature type="signal peptide" evidence="12">
    <location>
        <begin position="1"/>
        <end position="27"/>
    </location>
</feature>
<evidence type="ECO:0000256" key="10">
    <source>
        <dbReference type="PROSITE-ProRule" id="PRU01360"/>
    </source>
</evidence>
<keyword evidence="4 10" id="KW-0812">Transmembrane</keyword>
<feature type="domain" description="TonB-dependent receptor-like beta-barrel" evidence="13">
    <location>
        <begin position="467"/>
        <end position="891"/>
    </location>
</feature>
<comment type="subcellular location">
    <subcellularLocation>
        <location evidence="1 10">Cell outer membrane</location>
        <topology evidence="1 10">Multi-pass membrane protein</topology>
    </subcellularLocation>
</comment>
<dbReference type="InterPro" id="IPR037066">
    <property type="entry name" value="Plug_dom_sf"/>
</dbReference>
<evidence type="ECO:0000256" key="11">
    <source>
        <dbReference type="RuleBase" id="RU003357"/>
    </source>
</evidence>
<evidence type="ECO:0000259" key="13">
    <source>
        <dbReference type="Pfam" id="PF00593"/>
    </source>
</evidence>